<dbReference type="AlphaFoldDB" id="A0A1F8GEB6"/>
<evidence type="ECO:0000313" key="3">
    <source>
        <dbReference type="Proteomes" id="UP000178227"/>
    </source>
</evidence>
<sequence length="88" mass="10048">MSEKIIKLVPSTKERPKPEKPADAVDIGTAREKKQEKTPFSFPNTESEELIDTISGLVQKVFAKSRDKGKILEQLRKLTDDLEQKHKE</sequence>
<reference evidence="2 3" key="1">
    <citation type="journal article" date="2016" name="Nat. Commun.">
        <title>Thousands of microbial genomes shed light on interconnected biogeochemical processes in an aquifer system.</title>
        <authorList>
            <person name="Anantharaman K."/>
            <person name="Brown C.T."/>
            <person name="Hug L.A."/>
            <person name="Sharon I."/>
            <person name="Castelle C.J."/>
            <person name="Probst A.J."/>
            <person name="Thomas B.C."/>
            <person name="Singh A."/>
            <person name="Wilkins M.J."/>
            <person name="Karaoz U."/>
            <person name="Brodie E.L."/>
            <person name="Williams K.H."/>
            <person name="Hubbard S.S."/>
            <person name="Banfield J.F."/>
        </authorList>
    </citation>
    <scope>NUCLEOTIDE SEQUENCE [LARGE SCALE GENOMIC DNA]</scope>
</reference>
<comment type="caution">
    <text evidence="2">The sequence shown here is derived from an EMBL/GenBank/DDBJ whole genome shotgun (WGS) entry which is preliminary data.</text>
</comment>
<dbReference type="Proteomes" id="UP000178227">
    <property type="component" value="Unassembled WGS sequence"/>
</dbReference>
<dbReference type="EMBL" id="MGKI01000003">
    <property type="protein sequence ID" value="OGN23390.1"/>
    <property type="molecule type" value="Genomic_DNA"/>
</dbReference>
<accession>A0A1F8GEB6</accession>
<protein>
    <submittedName>
        <fullName evidence="2">Uncharacterized protein</fullName>
    </submittedName>
</protein>
<proteinExistence type="predicted"/>
<evidence type="ECO:0000256" key="1">
    <source>
        <dbReference type="SAM" id="MobiDB-lite"/>
    </source>
</evidence>
<organism evidence="2 3">
    <name type="scientific">Candidatus Yanofskybacteria bacterium RIFCSPLOWO2_01_FULL_42_49</name>
    <dbReference type="NCBI Taxonomy" id="1802694"/>
    <lineage>
        <taxon>Bacteria</taxon>
        <taxon>Candidatus Yanofskyibacteriota</taxon>
    </lineage>
</organism>
<name>A0A1F8GEB6_9BACT</name>
<dbReference type="STRING" id="1802694.A2918_01615"/>
<evidence type="ECO:0000313" key="2">
    <source>
        <dbReference type="EMBL" id="OGN23390.1"/>
    </source>
</evidence>
<feature type="region of interest" description="Disordered" evidence="1">
    <location>
        <begin position="1"/>
        <end position="45"/>
    </location>
</feature>
<gene>
    <name evidence="2" type="ORF">A2918_01615</name>
</gene>
<feature type="compositionally biased region" description="Basic and acidic residues" evidence="1">
    <location>
        <begin position="1"/>
        <end position="37"/>
    </location>
</feature>